<comment type="caution">
    <text evidence="3">The sequence shown here is derived from an EMBL/GenBank/DDBJ whole genome shotgun (WGS) entry which is preliminary data.</text>
</comment>
<dbReference type="Proteomes" id="UP001383192">
    <property type="component" value="Unassembled WGS sequence"/>
</dbReference>
<feature type="domain" description="CxC2-like cysteine cluster KDZ transposase-associated" evidence="2">
    <location>
        <begin position="240"/>
        <end position="297"/>
    </location>
</feature>
<evidence type="ECO:0000256" key="1">
    <source>
        <dbReference type="SAM" id="MobiDB-lite"/>
    </source>
</evidence>
<reference evidence="3 4" key="1">
    <citation type="submission" date="2024-01" db="EMBL/GenBank/DDBJ databases">
        <title>A draft genome for a cacao thread blight-causing isolate of Paramarasmius palmivorus.</title>
        <authorList>
            <person name="Baruah I.K."/>
            <person name="Bukari Y."/>
            <person name="Amoako-Attah I."/>
            <person name="Meinhardt L.W."/>
            <person name="Bailey B.A."/>
            <person name="Cohen S.P."/>
        </authorList>
    </citation>
    <scope>NUCLEOTIDE SEQUENCE [LARGE SCALE GENOMIC DNA]</scope>
    <source>
        <strain evidence="3 4">GH-12</strain>
    </source>
</reference>
<dbReference type="AlphaFoldDB" id="A0AAW0B9Y6"/>
<organism evidence="3 4">
    <name type="scientific">Paramarasmius palmivorus</name>
    <dbReference type="NCBI Taxonomy" id="297713"/>
    <lineage>
        <taxon>Eukaryota</taxon>
        <taxon>Fungi</taxon>
        <taxon>Dikarya</taxon>
        <taxon>Basidiomycota</taxon>
        <taxon>Agaricomycotina</taxon>
        <taxon>Agaricomycetes</taxon>
        <taxon>Agaricomycetidae</taxon>
        <taxon>Agaricales</taxon>
        <taxon>Marasmiineae</taxon>
        <taxon>Marasmiaceae</taxon>
        <taxon>Paramarasmius</taxon>
    </lineage>
</organism>
<feature type="compositionally biased region" description="Acidic residues" evidence="1">
    <location>
        <begin position="1036"/>
        <end position="1070"/>
    </location>
</feature>
<dbReference type="EMBL" id="JAYKXP010000143">
    <property type="protein sequence ID" value="KAK7022914.1"/>
    <property type="molecule type" value="Genomic_DNA"/>
</dbReference>
<dbReference type="CDD" id="cd19757">
    <property type="entry name" value="Bbox1"/>
    <property type="match status" value="1"/>
</dbReference>
<dbReference type="InterPro" id="IPR040521">
    <property type="entry name" value="KDZ"/>
</dbReference>
<feature type="region of interest" description="Disordered" evidence="1">
    <location>
        <begin position="1019"/>
        <end position="1070"/>
    </location>
</feature>
<evidence type="ECO:0000259" key="2">
    <source>
        <dbReference type="Pfam" id="PF18803"/>
    </source>
</evidence>
<feature type="region of interest" description="Disordered" evidence="1">
    <location>
        <begin position="644"/>
        <end position="666"/>
    </location>
</feature>
<feature type="compositionally biased region" description="Polar residues" evidence="1">
    <location>
        <begin position="651"/>
        <end position="663"/>
    </location>
</feature>
<dbReference type="PANTHER" id="PTHR33104">
    <property type="entry name" value="SI:DKEY-29D5.2"/>
    <property type="match status" value="1"/>
</dbReference>
<keyword evidence="4" id="KW-1185">Reference proteome</keyword>
<name>A0AAW0B9Y6_9AGAR</name>
<proteinExistence type="predicted"/>
<dbReference type="InterPro" id="IPR041457">
    <property type="entry name" value="CxC2_KDZ-assoc"/>
</dbReference>
<protein>
    <recommendedName>
        <fullName evidence="2">CxC2-like cysteine cluster KDZ transposase-associated domain-containing protein</fullName>
    </recommendedName>
</protein>
<dbReference type="Pfam" id="PF18758">
    <property type="entry name" value="KDZ"/>
    <property type="match status" value="1"/>
</dbReference>
<gene>
    <name evidence="3" type="ORF">VNI00_016853</name>
</gene>
<accession>A0AAW0B9Y6</accession>
<sequence>MPPANNALKRHKAPKLQGLQRFSTEIKVTQRSIPTLLRSQELSADGRRVKEKFVPVQPPSPLKKRSKILEAVSDPRGTYSSDYGMDFGFGFGSFGIGGEYGVPALPQEALEDKEAKRKKHADASRRPMKDWMELTPKFLAELMAHEGPREAEKTMKCEECKTPGESLSRCRDCFSRRLLCSRCIVAGHQSWPFDRVEVSAVERVILRENYPLQIRTGSSTRAPNGRTVFQTSTLAIDVAGEKWEQLMRARLYPATVAEPHTAFTFRTLSYFHHLTTQGKVSLYDFYRTLEKRTDASGISDPKDRYEAFIRVMRQWRYLRMLQRAGIGNQQGRPFVEIEQGELAVRCPACPRPGVNMPDNFSMLSKQFLYHKFISIDACFRLKRRRISSEQKDPGLFTGLAYFVCQKGYQPWLKSVGDQKETSSCKGLAAIEQANTKYSRGYATTGSILCLCARHEIVEPTSMVDLKRGEKYGLLDFSVGSSQCHSDERLFWVLCYDIVCQYHKKFFERMASLLAVARIGLHQDRWKFAVPKLHIQGHERRCQENFALHFMLGAGQTDGEGIECHWANLGPIGTSTREMGPGHRRDTIDDHMGAWNWSKVIGLGLLLRKRRRKAEEEQKKQAIELADFSEGLEEAVIEEWMKEVDDWESGRSSKNPYTTPPSGKTEQDVRLEYAEQEEEEQKLGIPLLHEVTPSAFLKLGLDIEEAQRHLRIDLKNTDYNTANQKTEIADRCARISRAISRLRTIQQVYIPMALSWGQANSEQSEGGAENTPLWLPSSLPETVRSLPQLSSWVKMEVDFQHGQLNSALDGVRSHLFVRTRLIIQRSLHVRHQKGSTRARTNFMNNDKQIERHKEKYRAAWKALFALVGEQNVNARQLRDEDVTTLDEVDTRAYRNARKVLGAKRRVDEDEDPPLIRPGESKKSTSWIWKSINPEDEPEALTEAVRLEWVKTWARKRRWGEELDLLHEEIGRTCAALRYDASQWRALARKDAALAGAEGRTAFALRQASIRDRLADKFKVLWDSPDPKPKPKGPCEAGGDEVDGSDDDGGDDDDGDELFPEEDEEAGTDEDI</sequence>
<evidence type="ECO:0000313" key="3">
    <source>
        <dbReference type="EMBL" id="KAK7022914.1"/>
    </source>
</evidence>
<evidence type="ECO:0000313" key="4">
    <source>
        <dbReference type="Proteomes" id="UP001383192"/>
    </source>
</evidence>
<dbReference type="Pfam" id="PF18803">
    <property type="entry name" value="CxC2"/>
    <property type="match status" value="1"/>
</dbReference>
<dbReference type="PANTHER" id="PTHR33104:SF2">
    <property type="entry name" value="CXC3 LIKE CYSTEINE CLUSTER DOMAIN-CONTAINING PROTEIN"/>
    <property type="match status" value="1"/>
</dbReference>